<proteinExistence type="predicted"/>
<dbReference type="EMBL" id="BMDI01000004">
    <property type="protein sequence ID" value="GGI21558.1"/>
    <property type="molecule type" value="Genomic_DNA"/>
</dbReference>
<dbReference type="InterPro" id="IPR007349">
    <property type="entry name" value="DUF418"/>
</dbReference>
<sequence>MTRRIERIDALRGLAVFGILLVNLWSYVWGFESLRYGVLQPDASLLDVMAIAFTAFFAEQKFYPIFAFLFGASAILITQSVFRQTGRWSEAQRLYRRRLLWLLACGVVHGVLIWFGDILTFYALVGLWVLLGIVGVRARTLLSHLRWWTLAFIVLVAIGVWLGMQSLGPEEAYLLATSAVEHVEAARQVYTYGNFLSIGWQRLQDYLTVTAQSLLILPHLAMLFLLGAWSVRRGWLTRPHRHRRLWKRVLIAGLLIGLPFNVLWAVLKVTEAADPLQPWRWDYLTYALLPVGGSFMAAAIVALFMLASAAWMRNIAFVLAPVGRMALSNYLAQSLLGVILFQGFGFGLGQNLRPASWMAIAFAIMACQILLSRWWLSRHAQGPLESWSRRFIHRSVVR</sequence>
<organism evidence="3 4">
    <name type="scientific">Oxalicibacterium faecigallinarum</name>
    <dbReference type="NCBI Taxonomy" id="573741"/>
    <lineage>
        <taxon>Bacteria</taxon>
        <taxon>Pseudomonadati</taxon>
        <taxon>Pseudomonadota</taxon>
        <taxon>Betaproteobacteria</taxon>
        <taxon>Burkholderiales</taxon>
        <taxon>Oxalobacteraceae</taxon>
        <taxon>Oxalicibacterium</taxon>
    </lineage>
</organism>
<keyword evidence="1" id="KW-0812">Transmembrane</keyword>
<keyword evidence="1" id="KW-1133">Transmembrane helix</keyword>
<dbReference type="AlphaFoldDB" id="A0A8J3ATM5"/>
<comment type="caution">
    <text evidence="3">The sequence shown here is derived from an EMBL/GenBank/DDBJ whole genome shotgun (WGS) entry which is preliminary data.</text>
</comment>
<dbReference type="PANTHER" id="PTHR30590">
    <property type="entry name" value="INNER MEMBRANE PROTEIN"/>
    <property type="match status" value="1"/>
</dbReference>
<name>A0A8J3ATM5_9BURK</name>
<feature type="transmembrane region" description="Helical" evidence="1">
    <location>
        <begin position="355"/>
        <end position="376"/>
    </location>
</feature>
<feature type="transmembrane region" description="Helical" evidence="1">
    <location>
        <begin position="145"/>
        <end position="164"/>
    </location>
</feature>
<feature type="transmembrane region" description="Helical" evidence="1">
    <location>
        <begin position="206"/>
        <end position="229"/>
    </location>
</feature>
<feature type="transmembrane region" description="Helical" evidence="1">
    <location>
        <begin position="287"/>
        <end position="309"/>
    </location>
</feature>
<dbReference type="Proteomes" id="UP000642180">
    <property type="component" value="Unassembled WGS sequence"/>
</dbReference>
<reference evidence="4" key="1">
    <citation type="journal article" date="2019" name="Int. J. Syst. Evol. Microbiol.">
        <title>The Global Catalogue of Microorganisms (GCM) 10K type strain sequencing project: providing services to taxonomists for standard genome sequencing and annotation.</title>
        <authorList>
            <consortium name="The Broad Institute Genomics Platform"/>
            <consortium name="The Broad Institute Genome Sequencing Center for Infectious Disease"/>
            <person name="Wu L."/>
            <person name="Ma J."/>
        </authorList>
    </citation>
    <scope>NUCLEOTIDE SEQUENCE [LARGE SCALE GENOMIC DNA]</scope>
    <source>
        <strain evidence="4">CCM 2767</strain>
    </source>
</reference>
<gene>
    <name evidence="3" type="primary">yxaH</name>
    <name evidence="3" type="ORF">GCM10008066_29650</name>
</gene>
<feature type="transmembrane region" description="Helical" evidence="1">
    <location>
        <begin position="121"/>
        <end position="138"/>
    </location>
</feature>
<feature type="domain" description="DUF418" evidence="2">
    <location>
        <begin position="231"/>
        <end position="392"/>
    </location>
</feature>
<feature type="transmembrane region" description="Helical" evidence="1">
    <location>
        <begin position="12"/>
        <end position="31"/>
    </location>
</feature>
<dbReference type="RefSeq" id="WP_188382185.1">
    <property type="nucleotide sequence ID" value="NZ_BMDI01000004.1"/>
</dbReference>
<dbReference type="PANTHER" id="PTHR30590:SF2">
    <property type="entry name" value="INNER MEMBRANE PROTEIN"/>
    <property type="match status" value="1"/>
</dbReference>
<feature type="transmembrane region" description="Helical" evidence="1">
    <location>
        <begin position="99"/>
        <end position="115"/>
    </location>
</feature>
<keyword evidence="1" id="KW-0472">Membrane</keyword>
<dbReference type="InterPro" id="IPR052529">
    <property type="entry name" value="Bact_Transport_Assoc"/>
</dbReference>
<feature type="transmembrane region" description="Helical" evidence="1">
    <location>
        <begin position="62"/>
        <end position="78"/>
    </location>
</feature>
<evidence type="ECO:0000313" key="3">
    <source>
        <dbReference type="EMBL" id="GGI21558.1"/>
    </source>
</evidence>
<evidence type="ECO:0000313" key="4">
    <source>
        <dbReference type="Proteomes" id="UP000642180"/>
    </source>
</evidence>
<accession>A0A8J3ATM5</accession>
<feature type="transmembrane region" description="Helical" evidence="1">
    <location>
        <begin position="249"/>
        <end position="267"/>
    </location>
</feature>
<evidence type="ECO:0000259" key="2">
    <source>
        <dbReference type="Pfam" id="PF04235"/>
    </source>
</evidence>
<keyword evidence="4" id="KW-1185">Reference proteome</keyword>
<feature type="transmembrane region" description="Helical" evidence="1">
    <location>
        <begin position="330"/>
        <end position="349"/>
    </location>
</feature>
<evidence type="ECO:0000256" key="1">
    <source>
        <dbReference type="SAM" id="Phobius"/>
    </source>
</evidence>
<dbReference type="Pfam" id="PF04235">
    <property type="entry name" value="DUF418"/>
    <property type="match status" value="1"/>
</dbReference>
<protein>
    <submittedName>
        <fullName evidence="3">Transporter</fullName>
    </submittedName>
</protein>